<dbReference type="PROSITE" id="PS00994">
    <property type="entry name" value="FHIPEP"/>
    <property type="match status" value="1"/>
</dbReference>
<dbReference type="EMBL" id="LKET01000029">
    <property type="protein sequence ID" value="KPU44704.1"/>
    <property type="molecule type" value="Genomic_DNA"/>
</dbReference>
<dbReference type="Pfam" id="PF00771">
    <property type="entry name" value="FHIPEP"/>
    <property type="match status" value="1"/>
</dbReference>
<dbReference type="GO" id="GO:0005886">
    <property type="term" value="C:plasma membrane"/>
    <property type="evidence" value="ECO:0007669"/>
    <property type="project" value="UniProtKB-SubCell"/>
</dbReference>
<protein>
    <recommendedName>
        <fullName evidence="7">Flagellar biosynthesis protein FlhA</fullName>
    </recommendedName>
</protein>
<keyword evidence="7" id="KW-0653">Protein transport</keyword>
<reference evidence="8 9" key="1">
    <citation type="submission" date="2015-09" db="EMBL/GenBank/DDBJ databases">
        <title>Genome sequence of Oxobacter pfennigii DSM 3222.</title>
        <authorList>
            <person name="Poehlein A."/>
            <person name="Bengelsdorf F.R."/>
            <person name="Schiel-Bengelsdorf B."/>
            <person name="Duerre P."/>
            <person name="Daniel R."/>
        </authorList>
    </citation>
    <scope>NUCLEOTIDE SEQUENCE [LARGE SCALE GENOMIC DNA]</scope>
    <source>
        <strain evidence="8 9">DSM 3222</strain>
    </source>
</reference>
<keyword evidence="6 7" id="KW-0472">Membrane</keyword>
<dbReference type="PANTHER" id="PTHR30161:SF1">
    <property type="entry name" value="FLAGELLAR BIOSYNTHESIS PROTEIN FLHA-RELATED"/>
    <property type="match status" value="1"/>
</dbReference>
<evidence type="ECO:0000256" key="2">
    <source>
        <dbReference type="ARBA" id="ARBA00008835"/>
    </source>
</evidence>
<keyword evidence="8" id="KW-0282">Flagellum</keyword>
<feature type="transmembrane region" description="Helical" evidence="7">
    <location>
        <begin position="63"/>
        <end position="83"/>
    </location>
</feature>
<feature type="transmembrane region" description="Helical" evidence="7">
    <location>
        <begin position="241"/>
        <end position="263"/>
    </location>
</feature>
<evidence type="ECO:0000313" key="8">
    <source>
        <dbReference type="EMBL" id="KPU44704.1"/>
    </source>
</evidence>
<keyword evidence="3 7" id="KW-1003">Cell membrane</keyword>
<comment type="caution">
    <text evidence="8">The sequence shown here is derived from an EMBL/GenBank/DDBJ whole genome shotgun (WGS) entry which is preliminary data.</text>
</comment>
<dbReference type="Gene3D" id="3.40.50.12790">
    <property type="entry name" value="FHIPEP family, domain 4"/>
    <property type="match status" value="1"/>
</dbReference>
<keyword evidence="8" id="KW-0966">Cell projection</keyword>
<dbReference type="InterPro" id="IPR006301">
    <property type="entry name" value="FlhA"/>
</dbReference>
<dbReference type="InterPro" id="IPR025505">
    <property type="entry name" value="FHIPEP_CS"/>
</dbReference>
<proteinExistence type="inferred from homology"/>
<keyword evidence="4 7" id="KW-0812">Transmembrane</keyword>
<keyword evidence="9" id="KW-1185">Reference proteome</keyword>
<evidence type="ECO:0000313" key="9">
    <source>
        <dbReference type="Proteomes" id="UP000050326"/>
    </source>
</evidence>
<dbReference type="PIRSF" id="PIRSF005419">
    <property type="entry name" value="FlhA"/>
    <property type="match status" value="1"/>
</dbReference>
<dbReference type="InterPro" id="IPR042196">
    <property type="entry name" value="FHIPEP_4"/>
</dbReference>
<feature type="transmembrane region" description="Helical" evidence="7">
    <location>
        <begin position="301"/>
        <end position="318"/>
    </location>
</feature>
<dbReference type="PRINTS" id="PR00949">
    <property type="entry name" value="TYPE3IMAPROT"/>
</dbReference>
<dbReference type="InterPro" id="IPR001712">
    <property type="entry name" value="T3SS_FHIPEP"/>
</dbReference>
<feature type="transmembrane region" description="Helical" evidence="7">
    <location>
        <begin position="275"/>
        <end position="295"/>
    </location>
</feature>
<evidence type="ECO:0000256" key="6">
    <source>
        <dbReference type="ARBA" id="ARBA00023136"/>
    </source>
</evidence>
<evidence type="ECO:0000256" key="1">
    <source>
        <dbReference type="ARBA" id="ARBA00004651"/>
    </source>
</evidence>
<keyword evidence="7" id="KW-1006">Bacterial flagellum protein export</keyword>
<dbReference type="NCBIfam" id="TIGR01398">
    <property type="entry name" value="FlhA"/>
    <property type="match status" value="1"/>
</dbReference>
<comment type="function">
    <text evidence="7">Required for formation of the rod structure of the flagellar apparatus. Together with FliI and FliH, may constitute the export apparatus of flagellin.</text>
</comment>
<dbReference type="InterPro" id="IPR042194">
    <property type="entry name" value="FHIPEP_1"/>
</dbReference>
<evidence type="ECO:0000256" key="5">
    <source>
        <dbReference type="ARBA" id="ARBA00022989"/>
    </source>
</evidence>
<evidence type="ECO:0000256" key="3">
    <source>
        <dbReference type="ARBA" id="ARBA00022475"/>
    </source>
</evidence>
<dbReference type="GO" id="GO:0044780">
    <property type="term" value="P:bacterial-type flagellum assembly"/>
    <property type="evidence" value="ECO:0007669"/>
    <property type="project" value="InterPro"/>
</dbReference>
<organism evidence="8 9">
    <name type="scientific">Oxobacter pfennigii</name>
    <dbReference type="NCBI Taxonomy" id="36849"/>
    <lineage>
        <taxon>Bacteria</taxon>
        <taxon>Bacillati</taxon>
        <taxon>Bacillota</taxon>
        <taxon>Clostridia</taxon>
        <taxon>Eubacteriales</taxon>
        <taxon>Clostridiaceae</taxon>
        <taxon>Oxobacter</taxon>
    </lineage>
</organism>
<keyword evidence="5 7" id="KW-1133">Transmembrane helix</keyword>
<dbReference type="PANTHER" id="PTHR30161">
    <property type="entry name" value="FLAGELLAR EXPORT PROTEIN, MEMBRANE FLHA SUBUNIT-RELATED"/>
    <property type="match status" value="1"/>
</dbReference>
<dbReference type="Proteomes" id="UP000050326">
    <property type="component" value="Unassembled WGS sequence"/>
</dbReference>
<sequence length="692" mass="75859">MEKSIGSIKNIFLSTDTLVALGVIGILVLFIIPMSPTVLSLLLVFNLTISLIILLLTMFTTDILQFSVFPTLLLITTLFRLGLNISSTRLILTEGNAGEVIDAFGNFVVRGDYVVGVIIFIIIFIIQFVVITNGSGRVAEVAARFTLDAMPGKQMSIDADLNAGIINEKEAQERRRNLQQEADFYGSMDGASKFVKGDAIAGIIITIVNILGGIIVGMLNMNLTAMEALEKFCLLTIGDGLVSQIPALLISTAAGILVTRNLNNNSFGKEVSSQLTAFPKVIGIASVILLGLGLVPSLPNIPFLILAACTGFFAYTLYKEEKKIKISQKAEAEMAEILPIQKEPENIMNLFQVDTLEIEIGYGLIPLTDTSSGGDLLDRIAAVRRQCATELGVVVQPIRIRDNLQLSTNEYKFKIKGIEVAGGEALHNYLLAMDPAGASIDIEGIKTNEPTFGLPAVWITKDKKDRAEMKGLTVVDPVTVLITHLTEVIKHHSHELLGRQEVKLLIDTVRESYNAVVDELIPDLMSIGEVQKVLQNLLKERVPIRDIITILESLADNARSTKDTEVLTEYVRFSLGRVICRPFVDETNSINVITMHPKLEQLINDNIHKSFQGSFPSLNPADTENIFKSIKNIVDSNMFYNNTPILLCSPRIRPALRRMTEMVFPEIPVLSMNEIPGSIGINSVGVVSLDDN</sequence>
<dbReference type="AlphaFoldDB" id="A0A0N8NTF7"/>
<evidence type="ECO:0000256" key="4">
    <source>
        <dbReference type="ARBA" id="ARBA00022692"/>
    </source>
</evidence>
<keyword evidence="7" id="KW-1005">Bacterial flagellum biogenesis</keyword>
<keyword evidence="7" id="KW-0813">Transport</keyword>
<feature type="transmembrane region" description="Helical" evidence="7">
    <location>
        <begin position="12"/>
        <end position="32"/>
    </location>
</feature>
<keyword evidence="8" id="KW-0969">Cilium</keyword>
<dbReference type="InterPro" id="IPR042193">
    <property type="entry name" value="FHIPEP_3"/>
</dbReference>
<evidence type="ECO:0000256" key="7">
    <source>
        <dbReference type="RuleBase" id="RU364093"/>
    </source>
</evidence>
<dbReference type="GO" id="GO:0009306">
    <property type="term" value="P:protein secretion"/>
    <property type="evidence" value="ECO:0007669"/>
    <property type="project" value="InterPro"/>
</dbReference>
<dbReference type="STRING" id="36849.OXPF_17900"/>
<accession>A0A0N8NTF7</accession>
<comment type="subcellular location">
    <subcellularLocation>
        <location evidence="1 7">Cell membrane</location>
        <topology evidence="1 7">Multi-pass membrane protein</topology>
    </subcellularLocation>
</comment>
<feature type="transmembrane region" description="Helical" evidence="7">
    <location>
        <begin position="199"/>
        <end position="221"/>
    </location>
</feature>
<feature type="transmembrane region" description="Helical" evidence="7">
    <location>
        <begin position="38"/>
        <end position="56"/>
    </location>
</feature>
<feature type="transmembrane region" description="Helical" evidence="7">
    <location>
        <begin position="113"/>
        <end position="131"/>
    </location>
</feature>
<dbReference type="Gene3D" id="1.10.8.540">
    <property type="entry name" value="FHIPEP family, domain 3"/>
    <property type="match status" value="1"/>
</dbReference>
<name>A0A0N8NTF7_9CLOT</name>
<dbReference type="Gene3D" id="3.40.30.60">
    <property type="entry name" value="FHIPEP family, domain 1"/>
    <property type="match status" value="1"/>
</dbReference>
<gene>
    <name evidence="7 8" type="primary">flhA</name>
    <name evidence="8" type="ORF">OXPF_17900</name>
</gene>
<dbReference type="PATRIC" id="fig|36849.3.peg.1884"/>
<comment type="similarity">
    <text evidence="2 7">Belongs to the FHIPEP (flagella/HR/invasion proteins export pore) family.</text>
</comment>